<dbReference type="GO" id="GO:0006368">
    <property type="term" value="P:transcription elongation by RNA polymerase II"/>
    <property type="evidence" value="ECO:0007669"/>
    <property type="project" value="InterPro"/>
</dbReference>
<feature type="region of interest" description="Disordered" evidence="4">
    <location>
        <begin position="82"/>
        <end position="255"/>
    </location>
</feature>
<evidence type="ECO:0000313" key="7">
    <source>
        <dbReference type="Proteomes" id="UP001200034"/>
    </source>
</evidence>
<comment type="subcellular location">
    <subcellularLocation>
        <location evidence="1 3">Nucleus</location>
    </subcellularLocation>
</comment>
<dbReference type="EMBL" id="JAJJHW010000014">
    <property type="protein sequence ID" value="KAH8388558.1"/>
    <property type="molecule type" value="Genomic_DNA"/>
</dbReference>
<dbReference type="Gene3D" id="6.10.250.3180">
    <property type="match status" value="1"/>
</dbReference>
<feature type="compositionally biased region" description="Low complexity" evidence="4">
    <location>
        <begin position="294"/>
        <end position="307"/>
    </location>
</feature>
<gene>
    <name evidence="6" type="ORF">KR093_009630</name>
</gene>
<keyword evidence="2 3" id="KW-0539">Nucleus</keyword>
<evidence type="ECO:0000256" key="2">
    <source>
        <dbReference type="ARBA" id="ARBA00023242"/>
    </source>
</evidence>
<dbReference type="GO" id="GO:0070449">
    <property type="term" value="C:elongin complex"/>
    <property type="evidence" value="ECO:0007669"/>
    <property type="project" value="InterPro"/>
</dbReference>
<dbReference type="InterPro" id="IPR017923">
    <property type="entry name" value="TFIIS_N"/>
</dbReference>
<dbReference type="Pfam" id="PF06881">
    <property type="entry name" value="Elongin_A"/>
    <property type="match status" value="1"/>
</dbReference>
<evidence type="ECO:0000313" key="6">
    <source>
        <dbReference type="EMBL" id="KAH8388558.1"/>
    </source>
</evidence>
<dbReference type="Proteomes" id="UP001200034">
    <property type="component" value="Unassembled WGS sequence"/>
</dbReference>
<feature type="region of interest" description="Disordered" evidence="4">
    <location>
        <begin position="363"/>
        <end position="405"/>
    </location>
</feature>
<dbReference type="PROSITE" id="PS51319">
    <property type="entry name" value="TFIIS_N"/>
    <property type="match status" value="1"/>
</dbReference>
<dbReference type="SUPFAM" id="SSF47676">
    <property type="entry name" value="Conserved domain common to transcription factors TFIIS, elongin A, CRSP70"/>
    <property type="match status" value="1"/>
</dbReference>
<organism evidence="6 7">
    <name type="scientific">Drosophila rubida</name>
    <dbReference type="NCBI Taxonomy" id="30044"/>
    <lineage>
        <taxon>Eukaryota</taxon>
        <taxon>Metazoa</taxon>
        <taxon>Ecdysozoa</taxon>
        <taxon>Arthropoda</taxon>
        <taxon>Hexapoda</taxon>
        <taxon>Insecta</taxon>
        <taxon>Pterygota</taxon>
        <taxon>Neoptera</taxon>
        <taxon>Endopterygota</taxon>
        <taxon>Diptera</taxon>
        <taxon>Brachycera</taxon>
        <taxon>Muscomorpha</taxon>
        <taxon>Ephydroidea</taxon>
        <taxon>Drosophilidae</taxon>
        <taxon>Drosophila</taxon>
    </lineage>
</organism>
<dbReference type="InterPro" id="IPR051870">
    <property type="entry name" value="Elongin-A_domain"/>
</dbReference>
<keyword evidence="7" id="KW-1185">Reference proteome</keyword>
<dbReference type="PANTHER" id="PTHR15141">
    <property type="entry name" value="TRANSCRIPTION ELONGATION FACTOR B POLYPEPTIDE 3"/>
    <property type="match status" value="1"/>
</dbReference>
<dbReference type="InterPro" id="IPR010684">
    <property type="entry name" value="RNA_pol_II_trans_fac_SIII_A"/>
</dbReference>
<dbReference type="SMART" id="SM00509">
    <property type="entry name" value="TFS2N"/>
    <property type="match status" value="1"/>
</dbReference>
<dbReference type="Pfam" id="PF08711">
    <property type="entry name" value="Med26"/>
    <property type="match status" value="1"/>
</dbReference>
<accession>A0AAD4KCP6</accession>
<name>A0AAD4KCP6_9MUSC</name>
<evidence type="ECO:0000259" key="5">
    <source>
        <dbReference type="PROSITE" id="PS51319"/>
    </source>
</evidence>
<evidence type="ECO:0000256" key="4">
    <source>
        <dbReference type="SAM" id="MobiDB-lite"/>
    </source>
</evidence>
<evidence type="ECO:0000256" key="3">
    <source>
        <dbReference type="PROSITE-ProRule" id="PRU00649"/>
    </source>
</evidence>
<protein>
    <recommendedName>
        <fullName evidence="5">TFIIS N-terminal domain-containing protein</fullName>
    </recommendedName>
</protein>
<proteinExistence type="predicted"/>
<feature type="compositionally biased region" description="Low complexity" evidence="4">
    <location>
        <begin position="154"/>
        <end position="164"/>
    </location>
</feature>
<feature type="compositionally biased region" description="Basic and acidic residues" evidence="4">
    <location>
        <begin position="278"/>
        <end position="292"/>
    </location>
</feature>
<sequence>MTSTSNLADVVRHYQRSIERHNEDETRLLHCITKLFTLPITFEHLQETGIGKTVNALRKINGEVGVAAKTLVTKWKAMVAAEEEPTTVQSGHSNSNEEDSNRSTNGRRSSEEDQDQENKGSNSSGTEETRGTQKHKSSKHEERRPKSSDHKSKSSSSHSNSSSKSHSKSRSNGEKKHKSSSDEKSRSKEHDRQRSSKEQKSSSNSKSKDSVSSHSNAKSSSESSKQKHHSSSSSHKSEHSKAKHEKSKEVSASNESALNDFYLICNVVGQDKSHHHHSSEQKVAKDKADKHKSASSTSSSSKSSSSTKRTRSPQRPDEESPNAKKPKSKPKADVVEQKETADGFDSSMGANFDDVLGMLNMPLSGKKSSLKPKSSPNKPSSSVTTNTPSAAASSAAKRIPANASVPSNMRLTSTRVKAARKPELLAPSAKLEPLDPSIALELPTISNNYKPMPLNQTVMDVVFNQGVSSSVHRAPRINESEALAAGISSKTMRTKIYSGIKTGQILQVPSLFDLCIRVLQKNIDALEYTGGVPFEVLRPVLERATPHQLLNFEEYNPYLMEDSDALWQQHVHRHYRGQRREEMETWREMFLRCEDEKARKLSTIAENIKASQKISEAPVRKTQLAFVDSMVKPPRNVQRKQEQYGTNRKLIATPAARVAALSNVTPNAAKVGDARLRVLSSARDAAQVSAAPMRNKKAPLMAKALQLIRGRQRR</sequence>
<evidence type="ECO:0000256" key="1">
    <source>
        <dbReference type="ARBA" id="ARBA00004123"/>
    </source>
</evidence>
<feature type="compositionally biased region" description="Basic and acidic residues" evidence="4">
    <location>
        <begin position="330"/>
        <end position="341"/>
    </location>
</feature>
<comment type="caution">
    <text evidence="6">The sequence shown here is derived from an EMBL/GenBank/DDBJ whole genome shotgun (WGS) entry which is preliminary data.</text>
</comment>
<feature type="compositionally biased region" description="Low complexity" evidence="4">
    <location>
        <begin position="363"/>
        <end position="403"/>
    </location>
</feature>
<feature type="compositionally biased region" description="Low complexity" evidence="4">
    <location>
        <begin position="212"/>
        <end position="223"/>
    </location>
</feature>
<feature type="domain" description="TFIIS N-terminal" evidence="5">
    <location>
        <begin position="9"/>
        <end position="82"/>
    </location>
</feature>
<dbReference type="InterPro" id="IPR035441">
    <property type="entry name" value="TFIIS/LEDGF_dom_sf"/>
</dbReference>
<feature type="region of interest" description="Disordered" evidence="4">
    <location>
        <begin position="271"/>
        <end position="349"/>
    </location>
</feature>
<dbReference type="PANTHER" id="PTHR15141:SF76">
    <property type="entry name" value="TRANSCRIPTION ELONGATION FACTOR B POLYPEPTIDE 3"/>
    <property type="match status" value="1"/>
</dbReference>
<dbReference type="InterPro" id="IPR003617">
    <property type="entry name" value="TFIIS/CRSP70_N_sub"/>
</dbReference>
<feature type="compositionally biased region" description="Basic and acidic residues" evidence="4">
    <location>
        <begin position="139"/>
        <end position="152"/>
    </location>
</feature>
<dbReference type="Gene3D" id="1.20.930.10">
    <property type="entry name" value="Conserved domain common to transcription factors TFIIS, elongin A, CRSP70"/>
    <property type="match status" value="1"/>
</dbReference>
<feature type="compositionally biased region" description="Basic and acidic residues" evidence="4">
    <location>
        <begin position="171"/>
        <end position="211"/>
    </location>
</feature>
<dbReference type="AlphaFoldDB" id="A0AAD4KCP6"/>
<reference evidence="6" key="1">
    <citation type="journal article" date="2021" name="Mol. Ecol. Resour.">
        <title>Phylogenomic analyses of the genus Drosophila reveals genomic signals of climate adaptation.</title>
        <authorList>
            <person name="Li F."/>
            <person name="Rane R.V."/>
            <person name="Luria V."/>
            <person name="Xiong Z."/>
            <person name="Chen J."/>
            <person name="Li Z."/>
            <person name="Catullo R.A."/>
            <person name="Griffin P.C."/>
            <person name="Schiffer M."/>
            <person name="Pearce S."/>
            <person name="Lee S.F."/>
            <person name="McElroy K."/>
            <person name="Stocker A."/>
            <person name="Shirriffs J."/>
            <person name="Cockerell F."/>
            <person name="Coppin C."/>
            <person name="Sgro C.M."/>
            <person name="Karger A."/>
            <person name="Cain J.W."/>
            <person name="Weber J.A."/>
            <person name="Santpere G."/>
            <person name="Kirschner M.W."/>
            <person name="Hoffmann A.A."/>
            <person name="Oakeshott J.G."/>
            <person name="Zhang G."/>
        </authorList>
    </citation>
    <scope>NUCLEOTIDE SEQUENCE</scope>
    <source>
        <strain evidence="6">BGI-SZ-2011g</strain>
    </source>
</reference>
<dbReference type="CDD" id="cd00183">
    <property type="entry name" value="TFIIS_I"/>
    <property type="match status" value="1"/>
</dbReference>